<evidence type="ECO:0000256" key="4">
    <source>
        <dbReference type="RuleBase" id="RU004182"/>
    </source>
</evidence>
<dbReference type="PRINTS" id="PR00147">
    <property type="entry name" value="DNAPHOTLYASE"/>
</dbReference>
<evidence type="ECO:0000256" key="5">
    <source>
        <dbReference type="SAM" id="MobiDB-lite"/>
    </source>
</evidence>
<protein>
    <submittedName>
        <fullName evidence="7">Deoxyribodipyrimidine photolyase</fullName>
    </submittedName>
</protein>
<dbReference type="GO" id="GO:0009416">
    <property type="term" value="P:response to light stimulus"/>
    <property type="evidence" value="ECO:0007669"/>
    <property type="project" value="TreeGrafter"/>
</dbReference>
<proteinExistence type="inferred from homology"/>
<dbReference type="Gene3D" id="3.40.50.620">
    <property type="entry name" value="HUPs"/>
    <property type="match status" value="1"/>
</dbReference>
<keyword evidence="7" id="KW-0456">Lyase</keyword>
<evidence type="ECO:0000256" key="1">
    <source>
        <dbReference type="ARBA" id="ARBA00022630"/>
    </source>
</evidence>
<organism evidence="7 8">
    <name type="scientific">Chloroflexus islandicus</name>
    <dbReference type="NCBI Taxonomy" id="1707952"/>
    <lineage>
        <taxon>Bacteria</taxon>
        <taxon>Bacillati</taxon>
        <taxon>Chloroflexota</taxon>
        <taxon>Chloroflexia</taxon>
        <taxon>Chloroflexales</taxon>
        <taxon>Chloroflexineae</taxon>
        <taxon>Chloroflexaceae</taxon>
        <taxon>Chloroflexus</taxon>
    </lineage>
</organism>
<accession>A0A178MJY1</accession>
<dbReference type="PANTHER" id="PTHR11455">
    <property type="entry name" value="CRYPTOCHROME"/>
    <property type="match status" value="1"/>
</dbReference>
<dbReference type="GO" id="GO:0003904">
    <property type="term" value="F:deoxyribodipyrimidine photo-lyase activity"/>
    <property type="evidence" value="ECO:0007669"/>
    <property type="project" value="TreeGrafter"/>
</dbReference>
<keyword evidence="2 3" id="KW-0274">FAD</keyword>
<gene>
    <name evidence="7" type="ORF">A6A03_06965</name>
</gene>
<dbReference type="InterPro" id="IPR005101">
    <property type="entry name" value="Cryptochr/Photolyase_FAD-bd"/>
</dbReference>
<feature type="domain" description="Photolyase/cryptochrome alpha/beta" evidence="6">
    <location>
        <begin position="1"/>
        <end position="129"/>
    </location>
</feature>
<dbReference type="InterPro" id="IPR036155">
    <property type="entry name" value="Crypto/Photolyase_N_sf"/>
</dbReference>
<feature type="binding site" evidence="3">
    <location>
        <position position="267"/>
    </location>
    <ligand>
        <name>FAD</name>
        <dbReference type="ChEBI" id="CHEBI:57692"/>
    </ligand>
</feature>
<sequence>MQLVWFKRDLRLHDHAPLSAAARRGPVLPLYIVEPSLIHAPDFAPRHWTFISGCLCELRTALARLGQPLVVRVGEAVEVLDRLASEWPIEAIWAHEETGNLLSYARDRAVRRWARARGISFHELPQNGVVRRLPSRDEWQARWEERMAMPQAQPPAALPPLPIDPGPIPSAAELELPPDTLLERQPPGETAALATLTDFLSRRSRHYHRALSSPLTAWEGCSRLSAYLAWGALSLRTVVQATRARIAELSQQPDPAEAGWLRALAAFESRLHWHCHFIQKLEDEPEIEVRNLVRAYDGMREENHRPDLIAAWAAGRTGYPFVDACMRALTATGWLNFRMRAMLVSFVAYDLWQHWREPGLILARRWIDYEPGIHYCQLQMQAGTSGNRTIRIYNPIKQGIDHDPEGIFIRRWVPELAHVPTAYIHTPWLLDRAGQERAGCRIGRDYPLPIVDHDAAYRRARAAIAAVRARPETAIEVAAVHQKHGSRRAPPPRPRRTERGSARQLRLDL</sequence>
<comment type="similarity">
    <text evidence="4">Belongs to the DNA photolyase family.</text>
</comment>
<dbReference type="InterPro" id="IPR014729">
    <property type="entry name" value="Rossmann-like_a/b/a_fold"/>
</dbReference>
<dbReference type="STRING" id="1707952.A6A03_06965"/>
<dbReference type="EMBL" id="LWQS01000021">
    <property type="protein sequence ID" value="OAN49041.1"/>
    <property type="molecule type" value="Genomic_DNA"/>
</dbReference>
<name>A0A178MJY1_9CHLR</name>
<keyword evidence="4" id="KW-0157">Chromophore</keyword>
<dbReference type="PROSITE" id="PS51645">
    <property type="entry name" value="PHR_CRY_ALPHA_BETA"/>
    <property type="match status" value="1"/>
</dbReference>
<evidence type="ECO:0000256" key="2">
    <source>
        <dbReference type="ARBA" id="ARBA00022827"/>
    </source>
</evidence>
<dbReference type="OrthoDB" id="9772484at2"/>
<dbReference type="RefSeq" id="WP_066782607.1">
    <property type="nucleotide sequence ID" value="NZ_LWQS01000021.1"/>
</dbReference>
<keyword evidence="1 3" id="KW-0285">Flavoprotein</keyword>
<dbReference type="Pfam" id="PF00875">
    <property type="entry name" value="DNA_photolyase"/>
    <property type="match status" value="1"/>
</dbReference>
<dbReference type="GO" id="GO:0003677">
    <property type="term" value="F:DNA binding"/>
    <property type="evidence" value="ECO:0007669"/>
    <property type="project" value="TreeGrafter"/>
</dbReference>
<evidence type="ECO:0000313" key="8">
    <source>
        <dbReference type="Proteomes" id="UP000078287"/>
    </source>
</evidence>
<dbReference type="GO" id="GO:0071949">
    <property type="term" value="F:FAD binding"/>
    <property type="evidence" value="ECO:0007669"/>
    <property type="project" value="TreeGrafter"/>
</dbReference>
<comment type="caution">
    <text evidence="7">The sequence shown here is derived from an EMBL/GenBank/DDBJ whole genome shotgun (WGS) entry which is preliminary data.</text>
</comment>
<dbReference type="Pfam" id="PF03441">
    <property type="entry name" value="FAD_binding_7"/>
    <property type="match status" value="1"/>
</dbReference>
<feature type="binding site" evidence="3">
    <location>
        <position position="207"/>
    </location>
    <ligand>
        <name>FAD</name>
        <dbReference type="ChEBI" id="CHEBI:57692"/>
    </ligand>
</feature>
<dbReference type="InterPro" id="IPR006050">
    <property type="entry name" value="DNA_photolyase_N"/>
</dbReference>
<keyword evidence="8" id="KW-1185">Reference proteome</keyword>
<evidence type="ECO:0000313" key="7">
    <source>
        <dbReference type="EMBL" id="OAN49041.1"/>
    </source>
</evidence>
<dbReference type="Proteomes" id="UP000078287">
    <property type="component" value="Unassembled WGS sequence"/>
</dbReference>
<dbReference type="SUPFAM" id="SSF48173">
    <property type="entry name" value="Cryptochrome/photolyase FAD-binding domain"/>
    <property type="match status" value="1"/>
</dbReference>
<dbReference type="InterPro" id="IPR002081">
    <property type="entry name" value="Cryptochrome/DNA_photolyase_1"/>
</dbReference>
<feature type="compositionally biased region" description="Basic and acidic residues" evidence="5">
    <location>
        <begin position="495"/>
        <end position="509"/>
    </location>
</feature>
<dbReference type="InterPro" id="IPR036134">
    <property type="entry name" value="Crypto/Photolyase_FAD-like_sf"/>
</dbReference>
<dbReference type="PANTHER" id="PTHR11455:SF9">
    <property type="entry name" value="CRYPTOCHROME CIRCADIAN CLOCK 5 ISOFORM X1"/>
    <property type="match status" value="1"/>
</dbReference>
<reference evidence="7 8" key="1">
    <citation type="submission" date="2016-04" db="EMBL/GenBank/DDBJ databases">
        <title>Chloroflexus islandicus sp. nov., a thermophilic filamentous anoxygenic phototrophic bacterium from geyser Strokkur (Iceland).</title>
        <authorList>
            <person name="Gaisin V.A."/>
            <person name="Kalashnikov A.M."/>
            <person name="Sukhacheva M.V."/>
            <person name="Grouzdev D.S."/>
            <person name="Ivanov T.M."/>
            <person name="Kuznetsov B."/>
            <person name="Gorlenko V.M."/>
        </authorList>
    </citation>
    <scope>NUCLEOTIDE SEQUENCE [LARGE SCALE GENOMIC DNA]</scope>
    <source>
        <strain evidence="8">isl-2</strain>
    </source>
</reference>
<comment type="cofactor">
    <cofactor evidence="3">
        <name>FAD</name>
        <dbReference type="ChEBI" id="CHEBI:57692"/>
    </cofactor>
    <text evidence="3">Binds 1 FAD per subunit.</text>
</comment>
<feature type="region of interest" description="Disordered" evidence="5">
    <location>
        <begin position="479"/>
        <end position="509"/>
    </location>
</feature>
<dbReference type="SUPFAM" id="SSF52425">
    <property type="entry name" value="Cryptochrome/photolyase, N-terminal domain"/>
    <property type="match status" value="1"/>
</dbReference>
<dbReference type="Gene3D" id="1.25.40.80">
    <property type="match status" value="1"/>
</dbReference>
<dbReference type="AlphaFoldDB" id="A0A178MJY1"/>
<evidence type="ECO:0000259" key="6">
    <source>
        <dbReference type="PROSITE" id="PS51645"/>
    </source>
</evidence>
<evidence type="ECO:0000256" key="3">
    <source>
        <dbReference type="PIRSR" id="PIRSR602081-1"/>
    </source>
</evidence>
<dbReference type="Gene3D" id="1.10.579.10">
    <property type="entry name" value="DNA Cyclobutane Dipyrimidine Photolyase, subunit A, domain 3"/>
    <property type="match status" value="1"/>
</dbReference>